<dbReference type="GO" id="GO:0003677">
    <property type="term" value="F:DNA binding"/>
    <property type="evidence" value="ECO:0007669"/>
    <property type="project" value="UniProtKB-KW"/>
</dbReference>
<dbReference type="Pfam" id="PF03466">
    <property type="entry name" value="LysR_substrate"/>
    <property type="match status" value="1"/>
</dbReference>
<dbReference type="InterPro" id="IPR050389">
    <property type="entry name" value="LysR-type_TF"/>
</dbReference>
<organism evidence="7 8">
    <name type="scientific">Cupriavidus necator</name>
    <name type="common">Alcaligenes eutrophus</name>
    <name type="synonym">Ralstonia eutropha</name>
    <dbReference type="NCBI Taxonomy" id="106590"/>
    <lineage>
        <taxon>Bacteria</taxon>
        <taxon>Pseudomonadati</taxon>
        <taxon>Pseudomonadota</taxon>
        <taxon>Betaproteobacteria</taxon>
        <taxon>Burkholderiales</taxon>
        <taxon>Burkholderiaceae</taxon>
        <taxon>Cupriavidus</taxon>
    </lineage>
</organism>
<name>A0A367PT58_CUPNE</name>
<dbReference type="SUPFAM" id="SSF53850">
    <property type="entry name" value="Periplasmic binding protein-like II"/>
    <property type="match status" value="1"/>
</dbReference>
<feature type="compositionally biased region" description="Basic residues" evidence="5">
    <location>
        <begin position="325"/>
        <end position="340"/>
    </location>
</feature>
<dbReference type="PANTHER" id="PTHR30118:SF15">
    <property type="entry name" value="TRANSCRIPTIONAL REGULATORY PROTEIN"/>
    <property type="match status" value="1"/>
</dbReference>
<dbReference type="Proteomes" id="UP000253501">
    <property type="component" value="Unassembled WGS sequence"/>
</dbReference>
<evidence type="ECO:0000313" key="7">
    <source>
        <dbReference type="EMBL" id="RCJ10065.1"/>
    </source>
</evidence>
<dbReference type="InterPro" id="IPR000847">
    <property type="entry name" value="LysR_HTH_N"/>
</dbReference>
<evidence type="ECO:0000256" key="1">
    <source>
        <dbReference type="ARBA" id="ARBA00009437"/>
    </source>
</evidence>
<dbReference type="GO" id="GO:0003700">
    <property type="term" value="F:DNA-binding transcription factor activity"/>
    <property type="evidence" value="ECO:0007669"/>
    <property type="project" value="InterPro"/>
</dbReference>
<dbReference type="InterPro" id="IPR005119">
    <property type="entry name" value="LysR_subst-bd"/>
</dbReference>
<dbReference type="Pfam" id="PF00126">
    <property type="entry name" value="HTH_1"/>
    <property type="match status" value="1"/>
</dbReference>
<evidence type="ECO:0000256" key="4">
    <source>
        <dbReference type="ARBA" id="ARBA00023163"/>
    </source>
</evidence>
<evidence type="ECO:0000256" key="5">
    <source>
        <dbReference type="SAM" id="MobiDB-lite"/>
    </source>
</evidence>
<dbReference type="PRINTS" id="PR00039">
    <property type="entry name" value="HTHLYSR"/>
</dbReference>
<dbReference type="PROSITE" id="PS50931">
    <property type="entry name" value="HTH_LYSR"/>
    <property type="match status" value="1"/>
</dbReference>
<gene>
    <name evidence="7" type="ORF">DDK22_02350</name>
</gene>
<proteinExistence type="inferred from homology"/>
<keyword evidence="2" id="KW-0805">Transcription regulation</keyword>
<sequence>MQNILRMYAVHNAPFDYNLLAVFDAMLRERNVTRAAEQLGLTQSAMSHALNRLRSYFDDPLFVKTAHGMTPTTKAEGLAGPILDVMTTMQTRVLPQSSFDPATMQRTFTLCMTDMGELVFLPPLMQRLRAIAPRCSLRTLQVPMPQIEALLASGEADLVLGSVRTAPEALFQQQLFMHGFVTIVSSRNQTVGDTLTVEQFETMPHIAVSLAGRSSPAYDAAFESHGLKRRVYVYTPHFLSVPLLMDREPDLIATVPEELANVFSRYGVVRVVKPPVALPPFALSQYWHPRFHHDPAIVWLRQLVKQTFDQYPAIPALPADDASLKRRKDAGRKPAKSTKR</sequence>
<accession>A0A367PT58</accession>
<feature type="region of interest" description="Disordered" evidence="5">
    <location>
        <begin position="320"/>
        <end position="340"/>
    </location>
</feature>
<evidence type="ECO:0000313" key="8">
    <source>
        <dbReference type="Proteomes" id="UP000253501"/>
    </source>
</evidence>
<reference evidence="7 8" key="1">
    <citation type="submission" date="2018-04" db="EMBL/GenBank/DDBJ databases">
        <title>Cupriavidus necator CR12 genome sequencing and assembly.</title>
        <authorList>
            <person name="Ben Fekih I."/>
            <person name="Mazhar H.S."/>
            <person name="Bello S.K."/>
            <person name="Rensing C."/>
        </authorList>
    </citation>
    <scope>NUCLEOTIDE SEQUENCE [LARGE SCALE GENOMIC DNA]</scope>
    <source>
        <strain evidence="7 8">CR12</strain>
    </source>
</reference>
<dbReference type="EMBL" id="QDHA01000006">
    <property type="protein sequence ID" value="RCJ10065.1"/>
    <property type="molecule type" value="Genomic_DNA"/>
</dbReference>
<dbReference type="CDD" id="cd08459">
    <property type="entry name" value="PBP2_DntR_NahR_LinR_like"/>
    <property type="match status" value="1"/>
</dbReference>
<dbReference type="AlphaFoldDB" id="A0A367PT58"/>
<comment type="caution">
    <text evidence="7">The sequence shown here is derived from an EMBL/GenBank/DDBJ whole genome shotgun (WGS) entry which is preliminary data.</text>
</comment>
<dbReference type="Gene3D" id="1.10.10.10">
    <property type="entry name" value="Winged helix-like DNA-binding domain superfamily/Winged helix DNA-binding domain"/>
    <property type="match status" value="1"/>
</dbReference>
<dbReference type="PANTHER" id="PTHR30118">
    <property type="entry name" value="HTH-TYPE TRANSCRIPTIONAL REGULATOR LEUO-RELATED"/>
    <property type="match status" value="1"/>
</dbReference>
<comment type="similarity">
    <text evidence="1">Belongs to the LysR transcriptional regulatory family.</text>
</comment>
<keyword evidence="3" id="KW-0238">DNA-binding</keyword>
<protein>
    <submittedName>
        <fullName evidence="7">LysR family transcriptional regulator</fullName>
    </submittedName>
</protein>
<evidence type="ECO:0000256" key="3">
    <source>
        <dbReference type="ARBA" id="ARBA00023125"/>
    </source>
</evidence>
<evidence type="ECO:0000259" key="6">
    <source>
        <dbReference type="PROSITE" id="PS50931"/>
    </source>
</evidence>
<dbReference type="Gene3D" id="3.40.190.10">
    <property type="entry name" value="Periplasmic binding protein-like II"/>
    <property type="match status" value="2"/>
</dbReference>
<dbReference type="InterPro" id="IPR036388">
    <property type="entry name" value="WH-like_DNA-bd_sf"/>
</dbReference>
<feature type="domain" description="HTH lysR-type" evidence="6">
    <location>
        <begin position="15"/>
        <end position="72"/>
    </location>
</feature>
<dbReference type="InterPro" id="IPR036390">
    <property type="entry name" value="WH_DNA-bd_sf"/>
</dbReference>
<evidence type="ECO:0000256" key="2">
    <source>
        <dbReference type="ARBA" id="ARBA00023015"/>
    </source>
</evidence>
<keyword evidence="4" id="KW-0804">Transcription</keyword>
<dbReference type="SUPFAM" id="SSF46785">
    <property type="entry name" value="Winged helix' DNA-binding domain"/>
    <property type="match status" value="1"/>
</dbReference>